<dbReference type="Gene3D" id="3.40.50.720">
    <property type="entry name" value="NAD(P)-binding Rossmann-like Domain"/>
    <property type="match status" value="1"/>
</dbReference>
<keyword evidence="5" id="KW-1185">Reference proteome</keyword>
<dbReference type="Proteomes" id="UP000019028">
    <property type="component" value="Plasmid pHS1"/>
</dbReference>
<gene>
    <name evidence="4" type="ORF">Sant_P0269</name>
</gene>
<keyword evidence="2" id="KW-0560">Oxidoreductase</keyword>
<dbReference type="EMBL" id="CP006570">
    <property type="protein sequence ID" value="AHF79306.1"/>
    <property type="molecule type" value="Genomic_DNA"/>
</dbReference>
<dbReference type="InterPro" id="IPR002347">
    <property type="entry name" value="SDR_fam"/>
</dbReference>
<sequence>MRRNTMQNLQGKVALITGSAQGIGKAIAIRLAQEGADIVIVDRMDDDRAEEVLSEIKALGRRVVIDAGDIGKVTDNQRIINDSAAQLGPIDILVNNAGIEHNASFTDISETDYDAVMNVNLKGTFFITQAFVQHLRTDKRQGRIINISSVHEELPFPHFTTYCASKGGLKMLMRNLAIELAPFGITVNNIAPGAIETPINTRLLNSPELLMALIGNIPLGRLGKPEDVAGMVAYLAGPDAAYVTGATLVIDGGLLWNYSEQ</sequence>
<dbReference type="PRINTS" id="PR00081">
    <property type="entry name" value="GDHRDH"/>
</dbReference>
<evidence type="ECO:0000256" key="2">
    <source>
        <dbReference type="ARBA" id="ARBA00023002"/>
    </source>
</evidence>
<dbReference type="HOGENOM" id="CLU_010194_1_3_6"/>
<dbReference type="PANTHER" id="PTHR43639:SF1">
    <property type="entry name" value="SHORT-CHAIN DEHYDROGENASE_REDUCTASE FAMILY PROTEIN"/>
    <property type="match status" value="1"/>
</dbReference>
<dbReference type="PATRIC" id="fig|1239307.3.peg.4819"/>
<reference evidence="4 5" key="1">
    <citation type="journal article" date="2014" name="Genome Biol. Evol.">
        <title>Genome degeneration and adaptation in a nascent stage of symbiosis.</title>
        <authorList>
            <person name="Oakeson K.F."/>
            <person name="Gil R."/>
            <person name="Clayton A.L."/>
            <person name="Dunn D.M."/>
            <person name="von Niederhausern A.C."/>
            <person name="Hamil C."/>
            <person name="Aoyagi A."/>
            <person name="Duval B."/>
            <person name="Baca A."/>
            <person name="Silva F.J."/>
            <person name="Vallier A."/>
            <person name="Jackson D.G."/>
            <person name="Latorre A."/>
            <person name="Weiss R.B."/>
            <person name="Heddi A."/>
            <person name="Moya A."/>
            <person name="Dale C."/>
        </authorList>
    </citation>
    <scope>NUCLEOTIDE SEQUENCE [LARGE SCALE GENOMIC DNA]</scope>
    <source>
        <strain evidence="4 5">HS1</strain>
        <plasmid evidence="5">Plasmid pHS1</plasmid>
    </source>
</reference>
<dbReference type="AlphaFoldDB" id="W0HZP5"/>
<evidence type="ECO:0000313" key="5">
    <source>
        <dbReference type="Proteomes" id="UP000019028"/>
    </source>
</evidence>
<name>W0HZP5_9GAMM</name>
<dbReference type="GO" id="GO:0016491">
    <property type="term" value="F:oxidoreductase activity"/>
    <property type="evidence" value="ECO:0007669"/>
    <property type="project" value="UniProtKB-KW"/>
</dbReference>
<dbReference type="InterPro" id="IPR057326">
    <property type="entry name" value="KR_dom"/>
</dbReference>
<dbReference type="InterPro" id="IPR020904">
    <property type="entry name" value="Sc_DH/Rdtase_CS"/>
</dbReference>
<dbReference type="SMART" id="SM00822">
    <property type="entry name" value="PKS_KR"/>
    <property type="match status" value="1"/>
</dbReference>
<evidence type="ECO:0000259" key="3">
    <source>
        <dbReference type="SMART" id="SM00822"/>
    </source>
</evidence>
<dbReference type="SUPFAM" id="SSF51735">
    <property type="entry name" value="NAD(P)-binding Rossmann-fold domains"/>
    <property type="match status" value="1"/>
</dbReference>
<dbReference type="FunFam" id="3.40.50.720:FF:000084">
    <property type="entry name" value="Short-chain dehydrogenase reductase"/>
    <property type="match status" value="1"/>
</dbReference>
<dbReference type="PRINTS" id="PR00080">
    <property type="entry name" value="SDRFAMILY"/>
</dbReference>
<evidence type="ECO:0000313" key="4">
    <source>
        <dbReference type="EMBL" id="AHF79306.1"/>
    </source>
</evidence>
<keyword evidence="4" id="KW-0614">Plasmid</keyword>
<dbReference type="Pfam" id="PF13561">
    <property type="entry name" value="adh_short_C2"/>
    <property type="match status" value="1"/>
</dbReference>
<proteinExistence type="inferred from homology"/>
<evidence type="ECO:0000256" key="1">
    <source>
        <dbReference type="ARBA" id="ARBA00006484"/>
    </source>
</evidence>
<dbReference type="NCBIfam" id="NF009466">
    <property type="entry name" value="PRK12826.1-2"/>
    <property type="match status" value="1"/>
</dbReference>
<dbReference type="PROSITE" id="PS00061">
    <property type="entry name" value="ADH_SHORT"/>
    <property type="match status" value="1"/>
</dbReference>
<dbReference type="NCBIfam" id="NF005559">
    <property type="entry name" value="PRK07231.1"/>
    <property type="match status" value="1"/>
</dbReference>
<dbReference type="InterPro" id="IPR036291">
    <property type="entry name" value="NAD(P)-bd_dom_sf"/>
</dbReference>
<protein>
    <submittedName>
        <fullName evidence="4">Short-chain dehydrogenase/reductase SDR</fullName>
    </submittedName>
</protein>
<dbReference type="PANTHER" id="PTHR43639">
    <property type="entry name" value="OXIDOREDUCTASE, SHORT-CHAIN DEHYDROGENASE/REDUCTASE FAMILY (AFU_ORTHOLOGUE AFUA_5G02870)"/>
    <property type="match status" value="1"/>
</dbReference>
<accession>W0HZP5</accession>
<organism evidence="4 5">
    <name type="scientific">Sodalis praecaptivus</name>
    <dbReference type="NCBI Taxonomy" id="1239307"/>
    <lineage>
        <taxon>Bacteria</taxon>
        <taxon>Pseudomonadati</taxon>
        <taxon>Pseudomonadota</taxon>
        <taxon>Gammaproteobacteria</taxon>
        <taxon>Enterobacterales</taxon>
        <taxon>Bruguierivoracaceae</taxon>
        <taxon>Sodalis</taxon>
    </lineage>
</organism>
<geneLocation type="plasmid" evidence="4 5">
    <name>pHS1</name>
</geneLocation>
<feature type="domain" description="Ketoreductase" evidence="3">
    <location>
        <begin position="12"/>
        <end position="193"/>
    </location>
</feature>
<dbReference type="KEGG" id="sod:Sant_P0269"/>
<comment type="similarity">
    <text evidence="1">Belongs to the short-chain dehydrogenases/reductases (SDR) family.</text>
</comment>